<dbReference type="Proteomes" id="UP001485043">
    <property type="component" value="Unassembled WGS sequence"/>
</dbReference>
<dbReference type="EMBL" id="JALJOV010001300">
    <property type="protein sequence ID" value="KAK9850257.1"/>
    <property type="molecule type" value="Genomic_DNA"/>
</dbReference>
<sequence length="145" mass="16755">MCFNPGTGYSLYCLSLNNSGEFLGHPDWLSVDLSAPQDRDALARFSHLPFIYAQPRGQDAVSLFLWGPPWRVYHNPFLDAPLDSRTYSWKEAKYTRMVILVNPHQFKWLSSEECDKWRKDCDIEEIPGTLSLATILPEMLSLQSW</sequence>
<name>A0AAW1SP82_9CHLO</name>
<comment type="caution">
    <text evidence="1">The sequence shown here is derived from an EMBL/GenBank/DDBJ whole genome shotgun (WGS) entry which is preliminary data.</text>
</comment>
<protein>
    <submittedName>
        <fullName evidence="1">Uncharacterized protein</fullName>
    </submittedName>
</protein>
<evidence type="ECO:0000313" key="2">
    <source>
        <dbReference type="Proteomes" id="UP001485043"/>
    </source>
</evidence>
<dbReference type="AlphaFoldDB" id="A0AAW1SP82"/>
<reference evidence="1 2" key="1">
    <citation type="journal article" date="2024" name="Nat. Commun.">
        <title>Phylogenomics reveals the evolutionary origins of lichenization in chlorophyte algae.</title>
        <authorList>
            <person name="Puginier C."/>
            <person name="Libourel C."/>
            <person name="Otte J."/>
            <person name="Skaloud P."/>
            <person name="Haon M."/>
            <person name="Grisel S."/>
            <person name="Petersen M."/>
            <person name="Berrin J.G."/>
            <person name="Delaux P.M."/>
            <person name="Dal Grande F."/>
            <person name="Keller J."/>
        </authorList>
    </citation>
    <scope>NUCLEOTIDE SEQUENCE [LARGE SCALE GENOMIC DNA]</scope>
    <source>
        <strain evidence="1 2">SAG 2523</strain>
    </source>
</reference>
<evidence type="ECO:0000313" key="1">
    <source>
        <dbReference type="EMBL" id="KAK9850257.1"/>
    </source>
</evidence>
<organism evidence="1 2">
    <name type="scientific">Apatococcus fuscideae</name>
    <dbReference type="NCBI Taxonomy" id="2026836"/>
    <lineage>
        <taxon>Eukaryota</taxon>
        <taxon>Viridiplantae</taxon>
        <taxon>Chlorophyta</taxon>
        <taxon>core chlorophytes</taxon>
        <taxon>Trebouxiophyceae</taxon>
        <taxon>Chlorellales</taxon>
        <taxon>Chlorellaceae</taxon>
        <taxon>Apatococcus</taxon>
    </lineage>
</organism>
<keyword evidence="2" id="KW-1185">Reference proteome</keyword>
<proteinExistence type="predicted"/>
<gene>
    <name evidence="1" type="ORF">WJX84_011102</name>
</gene>
<accession>A0AAW1SP82</accession>